<accession>A0A9X3J937</accession>
<organism evidence="1 2">
    <name type="scientific">Draconibacterium aestuarii</name>
    <dbReference type="NCBI Taxonomy" id="2998507"/>
    <lineage>
        <taxon>Bacteria</taxon>
        <taxon>Pseudomonadati</taxon>
        <taxon>Bacteroidota</taxon>
        <taxon>Bacteroidia</taxon>
        <taxon>Marinilabiliales</taxon>
        <taxon>Prolixibacteraceae</taxon>
        <taxon>Draconibacterium</taxon>
    </lineage>
</organism>
<dbReference type="RefSeq" id="WP_343335506.1">
    <property type="nucleotide sequence ID" value="NZ_JAPOHD010000067.1"/>
</dbReference>
<keyword evidence="2" id="KW-1185">Reference proteome</keyword>
<proteinExistence type="predicted"/>
<dbReference type="AlphaFoldDB" id="A0A9X3J937"/>
<protein>
    <submittedName>
        <fullName evidence="1">Uncharacterized protein</fullName>
    </submittedName>
</protein>
<reference evidence="1" key="1">
    <citation type="submission" date="2022-11" db="EMBL/GenBank/DDBJ databases">
        <title>Marilongibacter aestuarii gen. nov., sp. nov., isolated from tidal flat sediment.</title>
        <authorList>
            <person name="Jiayan W."/>
        </authorList>
    </citation>
    <scope>NUCLEOTIDE SEQUENCE</scope>
    <source>
        <strain evidence="1">Z1-6</strain>
    </source>
</reference>
<name>A0A9X3J937_9BACT</name>
<evidence type="ECO:0000313" key="1">
    <source>
        <dbReference type="EMBL" id="MCY1723181.1"/>
    </source>
</evidence>
<comment type="caution">
    <text evidence="1">The sequence shown here is derived from an EMBL/GenBank/DDBJ whole genome shotgun (WGS) entry which is preliminary data.</text>
</comment>
<dbReference type="Proteomes" id="UP001145087">
    <property type="component" value="Unassembled WGS sequence"/>
</dbReference>
<sequence length="114" mass="13179">MLRIDLDPNLKKAHDFENESSIVQEAINKGMPKTKLMNIPFRMEMSGFARLEKSIPVIGDIGIIWPVMAYLIEKKLGVSLDFMSYPQQSDEGKKMREWIVEHIQPINKEKLFTA</sequence>
<dbReference type="EMBL" id="JAPOHD010000067">
    <property type="protein sequence ID" value="MCY1723181.1"/>
    <property type="molecule type" value="Genomic_DNA"/>
</dbReference>
<gene>
    <name evidence="1" type="ORF">OU798_22725</name>
</gene>
<evidence type="ECO:0000313" key="2">
    <source>
        <dbReference type="Proteomes" id="UP001145087"/>
    </source>
</evidence>